<dbReference type="RefSeq" id="WP_149814277.1">
    <property type="nucleotide sequence ID" value="NZ_VUKA01000035.1"/>
</dbReference>
<comment type="caution">
    <text evidence="1">The sequence shown here is derived from an EMBL/GenBank/DDBJ whole genome shotgun (WGS) entry which is preliminary data.</text>
</comment>
<accession>A0A5B2TB73</accession>
<reference evidence="1 2" key="1">
    <citation type="journal article" date="2015" name="Int. J. Syst. Evol. Microbiol.">
        <title>Roseomonas oryzae sp. nov., isolated from paddy rhizosphere soil.</title>
        <authorList>
            <person name="Ramaprasad E.V."/>
            <person name="Sasikala Ch."/>
            <person name="Ramana Ch.V."/>
        </authorList>
    </citation>
    <scope>NUCLEOTIDE SEQUENCE [LARGE SCALE GENOMIC DNA]</scope>
    <source>
        <strain evidence="1 2">KCTC 42542</strain>
    </source>
</reference>
<evidence type="ECO:0000313" key="2">
    <source>
        <dbReference type="Proteomes" id="UP000322110"/>
    </source>
</evidence>
<protein>
    <submittedName>
        <fullName evidence="1">Uncharacterized protein</fullName>
    </submittedName>
</protein>
<keyword evidence="2" id="KW-1185">Reference proteome</keyword>
<dbReference type="AlphaFoldDB" id="A0A5B2TB73"/>
<name>A0A5B2TB73_9PROT</name>
<evidence type="ECO:0000313" key="1">
    <source>
        <dbReference type="EMBL" id="KAA2211333.1"/>
    </source>
</evidence>
<dbReference type="Proteomes" id="UP000322110">
    <property type="component" value="Unassembled WGS sequence"/>
</dbReference>
<proteinExistence type="predicted"/>
<gene>
    <name evidence="1" type="ORF">F0Q34_20685</name>
</gene>
<organism evidence="1 2">
    <name type="scientific">Teichococcus oryzae</name>
    <dbReference type="NCBI Taxonomy" id="1608942"/>
    <lineage>
        <taxon>Bacteria</taxon>
        <taxon>Pseudomonadati</taxon>
        <taxon>Pseudomonadota</taxon>
        <taxon>Alphaproteobacteria</taxon>
        <taxon>Acetobacterales</taxon>
        <taxon>Roseomonadaceae</taxon>
        <taxon>Roseomonas</taxon>
    </lineage>
</organism>
<sequence>MTKSDADLIAACSRFFVLEEEQDRLMGLVIAASAHGDTQAENALLAQLEAGFPVYQNLVDNIMKYSSLTVAGLRMKARVAISLTQWGIGGEARSEEHQIICSLASDIINLIEDH</sequence>
<dbReference type="EMBL" id="VUKA01000035">
    <property type="protein sequence ID" value="KAA2211333.1"/>
    <property type="molecule type" value="Genomic_DNA"/>
</dbReference>